<organism evidence="1 2">
    <name type="scientific">Tunturiibacter gelidiferens</name>
    <dbReference type="NCBI Taxonomy" id="3069689"/>
    <lineage>
        <taxon>Bacteria</taxon>
        <taxon>Pseudomonadati</taxon>
        <taxon>Acidobacteriota</taxon>
        <taxon>Terriglobia</taxon>
        <taxon>Terriglobales</taxon>
        <taxon>Acidobacteriaceae</taxon>
        <taxon>Tunturiibacter</taxon>
    </lineage>
</organism>
<evidence type="ECO:0000313" key="2">
    <source>
        <dbReference type="Proteomes" id="UP000569005"/>
    </source>
</evidence>
<gene>
    <name evidence="1" type="ORF">HDF13_003720</name>
</gene>
<dbReference type="Proteomes" id="UP000569005">
    <property type="component" value="Unassembled WGS sequence"/>
</dbReference>
<sequence length="134" mass="14888">MSSSIEENKALIRRFFNAIETGNLQVLDEIVTEGYDDHLPGQTPGREILKKYFAALRSAFPDLTLPISAIVAEGDRVAVLNSIRGTHKGEFIGLKPSGRGIDAMAFQLYRIEDGKLAEHWEVADFALLMRQLQG</sequence>
<evidence type="ECO:0000313" key="1">
    <source>
        <dbReference type="EMBL" id="MBB5341387.1"/>
    </source>
</evidence>
<name>A0ACC5P3H3_9BACT</name>
<keyword evidence="2" id="KW-1185">Reference proteome</keyword>
<protein>
    <submittedName>
        <fullName evidence="1">Steroid delta-isomerase-like uncharacterized protein</fullName>
    </submittedName>
</protein>
<reference evidence="1" key="1">
    <citation type="submission" date="2020-08" db="EMBL/GenBank/DDBJ databases">
        <title>Genomic Encyclopedia of Type Strains, Phase IV (KMG-V): Genome sequencing to study the core and pangenomes of soil and plant-associated prokaryotes.</title>
        <authorList>
            <person name="Whitman W."/>
        </authorList>
    </citation>
    <scope>NUCLEOTIDE SEQUENCE</scope>
    <source>
        <strain evidence="1">M8UP15</strain>
    </source>
</reference>
<dbReference type="EMBL" id="JACHEA010000001">
    <property type="protein sequence ID" value="MBB5341387.1"/>
    <property type="molecule type" value="Genomic_DNA"/>
</dbReference>
<comment type="caution">
    <text evidence="1">The sequence shown here is derived from an EMBL/GenBank/DDBJ whole genome shotgun (WGS) entry which is preliminary data.</text>
</comment>
<accession>A0ACC5P3H3</accession>
<proteinExistence type="predicted"/>